<evidence type="ECO:0000313" key="2">
    <source>
        <dbReference type="EMBL" id="KZV87116.1"/>
    </source>
</evidence>
<dbReference type="InParanoid" id="A0A165EK04"/>
<dbReference type="EMBL" id="KV426135">
    <property type="protein sequence ID" value="KZV87116.1"/>
    <property type="molecule type" value="Genomic_DNA"/>
</dbReference>
<dbReference type="OrthoDB" id="2322499at2759"/>
<evidence type="ECO:0000313" key="3">
    <source>
        <dbReference type="Proteomes" id="UP000077266"/>
    </source>
</evidence>
<feature type="non-terminal residue" evidence="2">
    <location>
        <position position="1"/>
    </location>
</feature>
<proteinExistence type="predicted"/>
<dbReference type="AlphaFoldDB" id="A0A165EK04"/>
<keyword evidence="3" id="KW-1185">Reference proteome</keyword>
<accession>A0A165EK04</accession>
<feature type="region of interest" description="Disordered" evidence="1">
    <location>
        <begin position="397"/>
        <end position="427"/>
    </location>
</feature>
<dbReference type="Proteomes" id="UP000077266">
    <property type="component" value="Unassembled WGS sequence"/>
</dbReference>
<organism evidence="2 3">
    <name type="scientific">Exidia glandulosa HHB12029</name>
    <dbReference type="NCBI Taxonomy" id="1314781"/>
    <lineage>
        <taxon>Eukaryota</taxon>
        <taxon>Fungi</taxon>
        <taxon>Dikarya</taxon>
        <taxon>Basidiomycota</taxon>
        <taxon>Agaricomycotina</taxon>
        <taxon>Agaricomycetes</taxon>
        <taxon>Auriculariales</taxon>
        <taxon>Exidiaceae</taxon>
        <taxon>Exidia</taxon>
    </lineage>
</organism>
<reference evidence="2 3" key="1">
    <citation type="journal article" date="2016" name="Mol. Biol. Evol.">
        <title>Comparative Genomics of Early-Diverging Mushroom-Forming Fungi Provides Insights into the Origins of Lignocellulose Decay Capabilities.</title>
        <authorList>
            <person name="Nagy L.G."/>
            <person name="Riley R."/>
            <person name="Tritt A."/>
            <person name="Adam C."/>
            <person name="Daum C."/>
            <person name="Floudas D."/>
            <person name="Sun H."/>
            <person name="Yadav J.S."/>
            <person name="Pangilinan J."/>
            <person name="Larsson K.H."/>
            <person name="Matsuura K."/>
            <person name="Barry K."/>
            <person name="Labutti K."/>
            <person name="Kuo R."/>
            <person name="Ohm R.A."/>
            <person name="Bhattacharya S.S."/>
            <person name="Shirouzu T."/>
            <person name="Yoshinaga Y."/>
            <person name="Martin F.M."/>
            <person name="Grigoriev I.V."/>
            <person name="Hibbett D.S."/>
        </authorList>
    </citation>
    <scope>NUCLEOTIDE SEQUENCE [LARGE SCALE GENOMIC DNA]</scope>
    <source>
        <strain evidence="2 3">HHB12029</strain>
    </source>
</reference>
<feature type="region of interest" description="Disordered" evidence="1">
    <location>
        <begin position="1"/>
        <end position="32"/>
    </location>
</feature>
<evidence type="ECO:0008006" key="4">
    <source>
        <dbReference type="Google" id="ProtNLM"/>
    </source>
</evidence>
<evidence type="ECO:0000256" key="1">
    <source>
        <dbReference type="SAM" id="MobiDB-lite"/>
    </source>
</evidence>
<protein>
    <recommendedName>
        <fullName evidence="4">F-box domain-containing protein</fullName>
    </recommendedName>
</protein>
<sequence>MAKRKALKKAAAQQRLEAEEPEPVTTEPKRSGLPVPSNVLLEICAFSHPRDVLYLSRVSKALRADLTARNAAWAWDQAFRNIELPDRLPNLSGHYYAALVFEAICDICYGKCKTFKDVYWDFPKRVCIKCSRNFVPVPRNIHGLSWDQTALVVPTSQRLGLSASKTLDSALRKVEQEIGAVADDPAKLAVYIQNTNVRLCAEDSHAREVEHWTEKEVTARQQSDAVEARRTEICERLQREGWSRQLARTRKYIIAHPLVAQPKILFDDDWTSIKPQLIAAATAWFNATLHKKLTKLRKIQRYRRWVMAASVVEDLGEEASDDGVWPDDNDLRRMPELQPILNGGVPNAYASVSGDDVVVEVEASFEGDPDAYDSEVNMSDATSLASFDSANDSFLARRTRQSDPSIGSCENLDDDPTEATAPRRHHAHADRVDDDCAWCEAQRRLVTEAIVDRVPAAILAWRQRITEELFDQIPEEVIDNAASTQDKVQFLSRATTVFRCEAQHDVHQSWLCCGGDSDDTQTSSLTFYPNALKHRQVLIVPDRYEHYEERTSYGDIECQAELRQAWSPENLEFDEKAHKLVTQLVKSAGLEPVTATRADMDREDARFVCRICANDDAATAKTFIYSWWSCVETAFPRMFSKASSAHPSSYDCGHKPEWVRLADAAEALVRAIAPRAADEDEPRAVTFSELDIPVHELLGTS</sequence>
<name>A0A165EK04_EXIGL</name>
<gene>
    <name evidence="2" type="ORF">EXIGLDRAFT_724068</name>
</gene>